<sequence>MRRLFKNLAENTKDEKFMHFIESIEVLVSKILSLLMVLVILAALGDLVIFLAKELFTTPYGKFNTTLFKIFGLFLNILIALEILENITAYLRKHVVQVELVIVTSLIAVARKIIILDLEKVSGIDIIGLGIAVLALSISYLIIRYSNSHSRKNKVNSSPLVYKELDKSKKIIRKDHS</sequence>
<proteinExistence type="predicted"/>
<dbReference type="Pfam" id="PF06146">
    <property type="entry name" value="PsiE"/>
    <property type="match status" value="1"/>
</dbReference>
<accession>A0ABR8ACG8</accession>
<feature type="transmembrane region" description="Helical" evidence="6">
    <location>
        <begin position="126"/>
        <end position="143"/>
    </location>
</feature>
<dbReference type="Proteomes" id="UP000658514">
    <property type="component" value="Unassembled WGS sequence"/>
</dbReference>
<keyword evidence="4 6" id="KW-1133">Transmembrane helix</keyword>
<dbReference type="EMBL" id="JACJQH010000025">
    <property type="protein sequence ID" value="MBD2197160.1"/>
    <property type="molecule type" value="Genomic_DNA"/>
</dbReference>
<keyword evidence="3 6" id="KW-0812">Transmembrane</keyword>
<name>A0ABR8ACG8_9CYAN</name>
<keyword evidence="8" id="KW-1185">Reference proteome</keyword>
<protein>
    <submittedName>
        <fullName evidence="7">Phosphate-starvation-inducible PsiE family protein</fullName>
    </submittedName>
</protein>
<evidence type="ECO:0000313" key="7">
    <source>
        <dbReference type="EMBL" id="MBD2197160.1"/>
    </source>
</evidence>
<keyword evidence="5 6" id="KW-0472">Membrane</keyword>
<organism evidence="7 8">
    <name type="scientific">Calothrix parietina FACHB-288</name>
    <dbReference type="NCBI Taxonomy" id="2692896"/>
    <lineage>
        <taxon>Bacteria</taxon>
        <taxon>Bacillati</taxon>
        <taxon>Cyanobacteriota</taxon>
        <taxon>Cyanophyceae</taxon>
        <taxon>Nostocales</taxon>
        <taxon>Calotrichaceae</taxon>
        <taxon>Calothrix</taxon>
    </lineage>
</organism>
<evidence type="ECO:0000256" key="5">
    <source>
        <dbReference type="ARBA" id="ARBA00023136"/>
    </source>
</evidence>
<evidence type="ECO:0000256" key="6">
    <source>
        <dbReference type="SAM" id="Phobius"/>
    </source>
</evidence>
<evidence type="ECO:0000256" key="4">
    <source>
        <dbReference type="ARBA" id="ARBA00022989"/>
    </source>
</evidence>
<feature type="transmembrane region" description="Helical" evidence="6">
    <location>
        <begin position="96"/>
        <end position="114"/>
    </location>
</feature>
<gene>
    <name evidence="7" type="ORF">H6G24_16910</name>
</gene>
<evidence type="ECO:0000256" key="1">
    <source>
        <dbReference type="ARBA" id="ARBA00004651"/>
    </source>
</evidence>
<reference evidence="7 8" key="1">
    <citation type="journal article" date="2020" name="ISME J.">
        <title>Comparative genomics reveals insights into cyanobacterial evolution and habitat adaptation.</title>
        <authorList>
            <person name="Chen M.Y."/>
            <person name="Teng W.K."/>
            <person name="Zhao L."/>
            <person name="Hu C.X."/>
            <person name="Zhou Y.K."/>
            <person name="Han B.P."/>
            <person name="Song L.R."/>
            <person name="Shu W.S."/>
        </authorList>
    </citation>
    <scope>NUCLEOTIDE SEQUENCE [LARGE SCALE GENOMIC DNA]</scope>
    <source>
        <strain evidence="7 8">FACHB-288</strain>
    </source>
</reference>
<evidence type="ECO:0000256" key="2">
    <source>
        <dbReference type="ARBA" id="ARBA00022475"/>
    </source>
</evidence>
<dbReference type="InterPro" id="IPR020948">
    <property type="entry name" value="P_starv_induced_PsiE-like"/>
</dbReference>
<comment type="subcellular location">
    <subcellularLocation>
        <location evidence="1">Cell membrane</location>
        <topology evidence="1">Multi-pass membrane protein</topology>
    </subcellularLocation>
</comment>
<feature type="transmembrane region" description="Helical" evidence="6">
    <location>
        <begin position="63"/>
        <end position="84"/>
    </location>
</feature>
<keyword evidence="2" id="KW-1003">Cell membrane</keyword>
<evidence type="ECO:0000313" key="8">
    <source>
        <dbReference type="Proteomes" id="UP000658514"/>
    </source>
</evidence>
<feature type="transmembrane region" description="Helical" evidence="6">
    <location>
        <begin position="31"/>
        <end position="51"/>
    </location>
</feature>
<comment type="caution">
    <text evidence="7">The sequence shown here is derived from an EMBL/GenBank/DDBJ whole genome shotgun (WGS) entry which is preliminary data.</text>
</comment>
<evidence type="ECO:0000256" key="3">
    <source>
        <dbReference type="ARBA" id="ARBA00022692"/>
    </source>
</evidence>